<sequence>MMKCKKEWLAVDNSQAVLIQLMNKWNTDGDPLYRIGFRCWLLIPQCETDTEWKAAIAAHIKDETEVKIMWPVDCNVKSAKETLKVLTCAKSQPVKFEATVVKILAYGEISLMKTKLINKANLGTTTPKKEDRKVTARKNKMQDENVKASQRQPKKQVGKAKSVPSKRSEEDKQVKLEKLSAAKAARRALVEVKGNAEATKRVQLSDNEPGTDKDAAADSSATDNSSNDDVRDMEASSKNEFEGKNYDSDDEIVLPQMTSVPKSQTNLMKGNRKLASVRKRILLPFDDEDAMVADPPAELIDKVGDDDADLLLDSEQSEHSKKPEELDGGEKATCSANIDNGSEQQIQISPVDVHQLPHMGPIHDTSQPADGGVEQTVPIRKEPTIPERTANDISDADAAATTPSVSTACESRATNSQDQNSGSIPENQARPVSDLSREELLKLLQKKDEELKARDQLVTFWKSECSKMQEYAKRFATKFDEGMTRYLRPMYMDTDEEPNQSCERSSSSLDSSNEAVQPSDVSIHVSGTGGKKRRRDRSDKVLPLAKKRRTTFPLPTTWKLSEKIESICSNRHLKTVRKVANLAIPELFTQEELRNCCPMGNKRSDRKSSTPDGENSNENSKENSNSDQQGRPPLDANKLNALINRCWTRFSKDPNWYEDFKAAMKYQMKIARAAAVEEA</sequence>
<protein>
    <submittedName>
        <fullName evidence="1">Uncharacterized protein</fullName>
    </submittedName>
</protein>
<name>A0ACC2NPG3_9HYME</name>
<dbReference type="Proteomes" id="UP001239111">
    <property type="component" value="Chromosome 3"/>
</dbReference>
<accession>A0ACC2NPG3</accession>
<proteinExistence type="predicted"/>
<evidence type="ECO:0000313" key="1">
    <source>
        <dbReference type="EMBL" id="KAJ8672506.1"/>
    </source>
</evidence>
<reference evidence="1" key="1">
    <citation type="submission" date="2023-04" db="EMBL/GenBank/DDBJ databases">
        <title>A chromosome-level genome assembly of the parasitoid wasp Eretmocerus hayati.</title>
        <authorList>
            <person name="Zhong Y."/>
            <person name="Liu S."/>
            <person name="Liu Y."/>
        </authorList>
    </citation>
    <scope>NUCLEOTIDE SEQUENCE</scope>
    <source>
        <strain evidence="1">ZJU_SS_LIU_2023</strain>
    </source>
</reference>
<comment type="caution">
    <text evidence="1">The sequence shown here is derived from an EMBL/GenBank/DDBJ whole genome shotgun (WGS) entry which is preliminary data.</text>
</comment>
<organism evidence="1 2">
    <name type="scientific">Eretmocerus hayati</name>
    <dbReference type="NCBI Taxonomy" id="131215"/>
    <lineage>
        <taxon>Eukaryota</taxon>
        <taxon>Metazoa</taxon>
        <taxon>Ecdysozoa</taxon>
        <taxon>Arthropoda</taxon>
        <taxon>Hexapoda</taxon>
        <taxon>Insecta</taxon>
        <taxon>Pterygota</taxon>
        <taxon>Neoptera</taxon>
        <taxon>Endopterygota</taxon>
        <taxon>Hymenoptera</taxon>
        <taxon>Apocrita</taxon>
        <taxon>Proctotrupomorpha</taxon>
        <taxon>Chalcidoidea</taxon>
        <taxon>Aphelinidae</taxon>
        <taxon>Aphelininae</taxon>
        <taxon>Eretmocerus</taxon>
    </lineage>
</organism>
<gene>
    <name evidence="1" type="ORF">QAD02_003765</name>
</gene>
<dbReference type="EMBL" id="CM056743">
    <property type="protein sequence ID" value="KAJ8672506.1"/>
    <property type="molecule type" value="Genomic_DNA"/>
</dbReference>
<evidence type="ECO:0000313" key="2">
    <source>
        <dbReference type="Proteomes" id="UP001239111"/>
    </source>
</evidence>
<keyword evidence="2" id="KW-1185">Reference proteome</keyword>